<dbReference type="CDD" id="cd02440">
    <property type="entry name" value="AdoMet_MTases"/>
    <property type="match status" value="1"/>
</dbReference>
<gene>
    <name evidence="1" type="ORF">C0V82_21975</name>
</gene>
<reference evidence="1 2" key="1">
    <citation type="submission" date="2017-12" db="EMBL/GenBank/DDBJ databases">
        <title>Genomes of bacteria within cyanobacterial aggregates.</title>
        <authorList>
            <person name="Cai H."/>
        </authorList>
    </citation>
    <scope>NUCLEOTIDE SEQUENCE [LARGE SCALE GENOMIC DNA]</scope>
    <source>
        <strain evidence="1 2">TH16</strain>
        <plasmid evidence="1 2">unnamed1</plasmid>
    </source>
</reference>
<dbReference type="SUPFAM" id="SSF53335">
    <property type="entry name" value="S-adenosyl-L-methionine-dependent methyltransferases"/>
    <property type="match status" value="1"/>
</dbReference>
<dbReference type="Gene3D" id="3.40.50.150">
    <property type="entry name" value="Vaccinia Virus protein VP39"/>
    <property type="match status" value="1"/>
</dbReference>
<dbReference type="Proteomes" id="UP000234752">
    <property type="component" value="Plasmid unnamed1"/>
</dbReference>
<dbReference type="AlphaFoldDB" id="A0A2K9NJ18"/>
<dbReference type="InterPro" id="IPR013217">
    <property type="entry name" value="Methyltransf_12"/>
</dbReference>
<geneLocation type="plasmid" evidence="1 2">
    <name>unnamed1</name>
</geneLocation>
<organism evidence="1 2">
    <name type="scientific">Niveispirillum cyanobacteriorum</name>
    <dbReference type="NCBI Taxonomy" id="1612173"/>
    <lineage>
        <taxon>Bacteria</taxon>
        <taxon>Pseudomonadati</taxon>
        <taxon>Pseudomonadota</taxon>
        <taxon>Alphaproteobacteria</taxon>
        <taxon>Rhodospirillales</taxon>
        <taxon>Azospirillaceae</taxon>
        <taxon>Niveispirillum</taxon>
    </lineage>
</organism>
<dbReference type="RefSeq" id="WP_102114600.1">
    <property type="nucleotide sequence ID" value="NZ_BMGN01000001.1"/>
</dbReference>
<evidence type="ECO:0000313" key="2">
    <source>
        <dbReference type="Proteomes" id="UP000234752"/>
    </source>
</evidence>
<dbReference type="Pfam" id="PF10119">
    <property type="entry name" value="MethyTransf_Reg"/>
    <property type="match status" value="1"/>
</dbReference>
<evidence type="ECO:0000313" key="1">
    <source>
        <dbReference type="EMBL" id="AUN33079.1"/>
    </source>
</evidence>
<keyword evidence="1" id="KW-0614">Plasmid</keyword>
<accession>A0A2K9NJ18</accession>
<proteinExistence type="predicted"/>
<protein>
    <submittedName>
        <fullName evidence="1">Uncharacterized protein</fullName>
    </submittedName>
</protein>
<sequence length="510" mass="56200">MTNNWSAGYVSEINYTYGFYRELTPAILSLCALTRGQSAPDVTAPLNYCELGCGQGVSTNILAAANPNIQFVATDFNPSQIIGAQTLARDAGTTNVRFLDSSFAEMVGRSDLPDFDIVALHGIYSWISPENRYNIVEFIRKRLKPGGLVYISYNTLPGWASAMPLRRLFVDTAAERGGPILDKIDQALVFAQSLADSKARYFAANPGILDRLGKIKDQPRSYLAHEYFNRDWTPFYFNDVVDELSAAKLSWVASAQLLDAVDALNLTHDQQKFLASIGGVERREGVRDFLVNQQFRRDLFAKGTLPLSQADVRDRWMNMRLVLSAPRASLPMKVTGGLGEINLQQEVYAPLADVLAEGPIEFKQLLSDPRTQALGFQRLQQAVTILSGAALVQPCLDAAGLESRKVATDRFNTVVINRARSSAELNFLASPVTGGGVSVDRLVQLFLLARKSGDSDPVAFVWRILSDLGQRLIKNGVTLHSAEENLADLAERHAVFEKEHLPSYQLLGLV</sequence>
<name>A0A2K9NJ18_9PROT</name>
<dbReference type="EMBL" id="CP025613">
    <property type="protein sequence ID" value="AUN33079.1"/>
    <property type="molecule type" value="Genomic_DNA"/>
</dbReference>
<dbReference type="InterPro" id="IPR018773">
    <property type="entry name" value="MeTrfase_reg_dom_prd"/>
</dbReference>
<dbReference type="KEGG" id="ncb:C0V82_21975"/>
<dbReference type="Pfam" id="PF08242">
    <property type="entry name" value="Methyltransf_12"/>
    <property type="match status" value="1"/>
</dbReference>
<dbReference type="InterPro" id="IPR029063">
    <property type="entry name" value="SAM-dependent_MTases_sf"/>
</dbReference>
<dbReference type="OrthoDB" id="5298787at2"/>
<keyword evidence="2" id="KW-1185">Reference proteome</keyword>